<keyword evidence="2" id="KW-0238">DNA-binding</keyword>
<dbReference type="InterPro" id="IPR046335">
    <property type="entry name" value="LacI/GalR-like_sensor"/>
</dbReference>
<dbReference type="InterPro" id="IPR036388">
    <property type="entry name" value="WH-like_DNA-bd_sf"/>
</dbReference>
<reference evidence="6 7" key="1">
    <citation type="journal article" date="2021" name="Arch. Microbiol.">
        <title>Myceligenerans indicum sp. nov., an actinobacterium isolated from mangrove sediment of Sundarbans, India.</title>
        <authorList>
            <person name="Asha K."/>
            <person name="Bhadury P."/>
        </authorList>
    </citation>
    <scope>NUCLEOTIDE SEQUENCE [LARGE SCALE GENOMIC DNA]</scope>
    <source>
        <strain evidence="6 7">I2</strain>
    </source>
</reference>
<feature type="domain" description="HTH deoR-type" evidence="5">
    <location>
        <begin position="10"/>
        <end position="65"/>
    </location>
</feature>
<dbReference type="PROSITE" id="PS51000">
    <property type="entry name" value="HTH_DEOR_2"/>
    <property type="match status" value="1"/>
</dbReference>
<keyword evidence="1" id="KW-0805">Transcription regulation</keyword>
<evidence type="ECO:0000256" key="1">
    <source>
        <dbReference type="ARBA" id="ARBA00023015"/>
    </source>
</evidence>
<dbReference type="InterPro" id="IPR001034">
    <property type="entry name" value="DeoR_HTH"/>
</dbReference>
<evidence type="ECO:0000313" key="7">
    <source>
        <dbReference type="Proteomes" id="UP000675409"/>
    </source>
</evidence>
<dbReference type="Pfam" id="PF08220">
    <property type="entry name" value="HTH_DeoR"/>
    <property type="match status" value="1"/>
</dbReference>
<dbReference type="SUPFAM" id="SSF53822">
    <property type="entry name" value="Periplasmic binding protein-like I"/>
    <property type="match status" value="1"/>
</dbReference>
<comment type="caution">
    <text evidence="6">The sequence shown here is derived from an EMBL/GenBank/DDBJ whole genome shotgun (WGS) entry which is preliminary data.</text>
</comment>
<name>A0ABS1LFC3_9MICO</name>
<dbReference type="InterPro" id="IPR018356">
    <property type="entry name" value="Tscrpt_reg_HTH_DeoR_CS"/>
</dbReference>
<dbReference type="PRINTS" id="PR00037">
    <property type="entry name" value="HTHLACR"/>
</dbReference>
<evidence type="ECO:0000256" key="3">
    <source>
        <dbReference type="ARBA" id="ARBA00023163"/>
    </source>
</evidence>
<evidence type="ECO:0000259" key="5">
    <source>
        <dbReference type="PROSITE" id="PS51000"/>
    </source>
</evidence>
<protein>
    <submittedName>
        <fullName evidence="6">DeoR/GlpR family transcriptional regulator</fullName>
    </submittedName>
</protein>
<dbReference type="CDD" id="cd06267">
    <property type="entry name" value="PBP1_LacI_sugar_binding-like"/>
    <property type="match status" value="1"/>
</dbReference>
<organism evidence="6 7">
    <name type="scientific">Myceligenerans indicum</name>
    <dbReference type="NCBI Taxonomy" id="2593663"/>
    <lineage>
        <taxon>Bacteria</taxon>
        <taxon>Bacillati</taxon>
        <taxon>Actinomycetota</taxon>
        <taxon>Actinomycetes</taxon>
        <taxon>Micrococcales</taxon>
        <taxon>Promicromonosporaceae</taxon>
        <taxon>Myceligenerans</taxon>
    </lineage>
</organism>
<evidence type="ECO:0000256" key="2">
    <source>
        <dbReference type="ARBA" id="ARBA00023125"/>
    </source>
</evidence>
<keyword evidence="7" id="KW-1185">Reference proteome</keyword>
<dbReference type="SMART" id="SM00420">
    <property type="entry name" value="HTH_DEOR"/>
    <property type="match status" value="1"/>
</dbReference>
<dbReference type="InterPro" id="IPR036390">
    <property type="entry name" value="WH_DNA-bd_sf"/>
</dbReference>
<dbReference type="Pfam" id="PF13377">
    <property type="entry name" value="Peripla_BP_3"/>
    <property type="match status" value="1"/>
</dbReference>
<dbReference type="Gene3D" id="3.40.50.2300">
    <property type="match status" value="2"/>
</dbReference>
<proteinExistence type="predicted"/>
<feature type="region of interest" description="Disordered" evidence="4">
    <location>
        <begin position="61"/>
        <end position="112"/>
    </location>
</feature>
<sequence length="394" mass="41362">MTTEPAALLPAERRARLVQRLHDDGWARVADLAAALGVTPVTVRRDIAQLADEGVLERVHGGARLVPGTERRDAPDTGGTAAHAVAPDRSLARRPSRPASSGTVPDPADTAGTRTLTVGMVVPSLDYYYPEVIRGARVAAAGADIRIILRNGSYDAAEIRRQVTALAASTDGLLVSPPVDAPEVTEWLTTLGVPVVLVERRGQAGPFREPLESAVTDHALGAAMGVRHLAAEGHTRIGLVTSRTSPTSRGVRTGWREAITELGFGDGCLDLDTVAHQDAGWHDDAERVLDACAGSGTTALLVHADREAISLVERARDRSLRVPQDLAVIAYDDEVAGLADPPITGIRPPKAALGAAALDLLARRIADPGRPVHRIQLGPQLIVRASSAMGGHGG</sequence>
<dbReference type="PROSITE" id="PS00894">
    <property type="entry name" value="HTH_DEOR_1"/>
    <property type="match status" value="1"/>
</dbReference>
<evidence type="ECO:0000313" key="6">
    <source>
        <dbReference type="EMBL" id="MBL0884769.1"/>
    </source>
</evidence>
<keyword evidence="3" id="KW-0804">Transcription</keyword>
<dbReference type="PANTHER" id="PTHR30146">
    <property type="entry name" value="LACI-RELATED TRANSCRIPTIONAL REPRESSOR"/>
    <property type="match status" value="1"/>
</dbReference>
<dbReference type="EMBL" id="JABBYC010000001">
    <property type="protein sequence ID" value="MBL0884769.1"/>
    <property type="molecule type" value="Genomic_DNA"/>
</dbReference>
<evidence type="ECO:0000256" key="4">
    <source>
        <dbReference type="SAM" id="MobiDB-lite"/>
    </source>
</evidence>
<dbReference type="RefSeq" id="WP_201844602.1">
    <property type="nucleotide sequence ID" value="NZ_JABBYC010000001.1"/>
</dbReference>
<dbReference type="PANTHER" id="PTHR30146:SF155">
    <property type="entry name" value="ALANINE RACEMASE"/>
    <property type="match status" value="1"/>
</dbReference>
<dbReference type="SUPFAM" id="SSF46785">
    <property type="entry name" value="Winged helix' DNA-binding domain"/>
    <property type="match status" value="1"/>
</dbReference>
<accession>A0ABS1LFC3</accession>
<dbReference type="Gene3D" id="1.10.10.10">
    <property type="entry name" value="Winged helix-like DNA-binding domain superfamily/Winged helix DNA-binding domain"/>
    <property type="match status" value="1"/>
</dbReference>
<gene>
    <name evidence="6" type="ORF">HGK34_00480</name>
</gene>
<dbReference type="InterPro" id="IPR028082">
    <property type="entry name" value="Peripla_BP_I"/>
</dbReference>
<dbReference type="Proteomes" id="UP000675409">
    <property type="component" value="Unassembled WGS sequence"/>
</dbReference>